<keyword evidence="1" id="KW-0472">Membrane</keyword>
<comment type="caution">
    <text evidence="4">The sequence shown here is derived from an EMBL/GenBank/DDBJ whole genome shotgun (WGS) entry which is preliminary data.</text>
</comment>
<dbReference type="Proteomes" id="UP000663832">
    <property type="component" value="Unassembled WGS sequence"/>
</dbReference>
<keyword evidence="1" id="KW-0812">Transmembrane</keyword>
<evidence type="ECO:0000313" key="5">
    <source>
        <dbReference type="EMBL" id="CAF1655341.1"/>
    </source>
</evidence>
<evidence type="ECO:0000313" key="6">
    <source>
        <dbReference type="Proteomes" id="UP000663832"/>
    </source>
</evidence>
<dbReference type="EMBL" id="CAJNOI010004024">
    <property type="protein sequence ID" value="CAF1535421.1"/>
    <property type="molecule type" value="Genomic_DNA"/>
</dbReference>
<name>A0A816C2X0_9BILA</name>
<organism evidence="4 6">
    <name type="scientific">Adineta steineri</name>
    <dbReference type="NCBI Taxonomy" id="433720"/>
    <lineage>
        <taxon>Eukaryota</taxon>
        <taxon>Metazoa</taxon>
        <taxon>Spiralia</taxon>
        <taxon>Gnathifera</taxon>
        <taxon>Rotifera</taxon>
        <taxon>Eurotatoria</taxon>
        <taxon>Bdelloidea</taxon>
        <taxon>Adinetida</taxon>
        <taxon>Adinetidae</taxon>
        <taxon>Adineta</taxon>
    </lineage>
</organism>
<evidence type="ECO:0000256" key="1">
    <source>
        <dbReference type="SAM" id="Phobius"/>
    </source>
</evidence>
<evidence type="ECO:0000313" key="3">
    <source>
        <dbReference type="EMBL" id="CAF1535421.1"/>
    </source>
</evidence>
<feature type="transmembrane region" description="Helical" evidence="1">
    <location>
        <begin position="12"/>
        <end position="37"/>
    </location>
</feature>
<dbReference type="OrthoDB" id="9986035at2759"/>
<dbReference type="EMBL" id="CAJNOI010001405">
    <property type="protein sequence ID" value="CAF1410917.1"/>
    <property type="molecule type" value="Genomic_DNA"/>
</dbReference>
<keyword evidence="1" id="KW-1133">Transmembrane helix</keyword>
<accession>A0A816C2X0</accession>
<evidence type="ECO:0000313" key="2">
    <source>
        <dbReference type="EMBL" id="CAF1410917.1"/>
    </source>
</evidence>
<keyword evidence="6" id="KW-1185">Reference proteome</keyword>
<dbReference type="EMBL" id="CAJNOM010004399">
    <property type="protein sequence ID" value="CAF1655341.1"/>
    <property type="molecule type" value="Genomic_DNA"/>
</dbReference>
<dbReference type="Proteomes" id="UP000663877">
    <property type="component" value="Unassembled WGS sequence"/>
</dbReference>
<dbReference type="EMBL" id="CAJNOM010001731">
    <property type="protein sequence ID" value="CAF1617545.1"/>
    <property type="molecule type" value="Genomic_DNA"/>
</dbReference>
<sequence>MTLPSETRYDFVPTASILAFIFIGIIFLIGLIGRCLALNQSTIRSAQSLDLMIYRIPPRANSSMQKIRPSIDIQSDLAGIPITPTPIQRGPKNL</sequence>
<reference evidence="4" key="1">
    <citation type="submission" date="2021-02" db="EMBL/GenBank/DDBJ databases">
        <authorList>
            <person name="Nowell W R."/>
        </authorList>
    </citation>
    <scope>NUCLEOTIDE SEQUENCE</scope>
</reference>
<protein>
    <submittedName>
        <fullName evidence="4">Uncharacterized protein</fullName>
    </submittedName>
</protein>
<proteinExistence type="predicted"/>
<gene>
    <name evidence="2" type="ORF">BJG266_LOCUS38196</name>
    <name evidence="3" type="ORF">BJG266_LOCUS45201</name>
    <name evidence="4" type="ORF">QVE165_LOCUS55076</name>
    <name evidence="5" type="ORF">QVE165_LOCUS62190</name>
</gene>
<dbReference type="AlphaFoldDB" id="A0A816C2X0"/>
<evidence type="ECO:0000313" key="4">
    <source>
        <dbReference type="EMBL" id="CAF1617545.1"/>
    </source>
</evidence>